<protein>
    <submittedName>
        <fullName evidence="2">Uncharacterized protein</fullName>
    </submittedName>
</protein>
<feature type="region of interest" description="Disordered" evidence="1">
    <location>
        <begin position="45"/>
        <end position="77"/>
    </location>
</feature>
<evidence type="ECO:0000313" key="3">
    <source>
        <dbReference type="Proteomes" id="UP000775213"/>
    </source>
</evidence>
<dbReference type="EMBL" id="JAGFBR010000013">
    <property type="protein sequence ID" value="KAH0457153.1"/>
    <property type="molecule type" value="Genomic_DNA"/>
</dbReference>
<dbReference type="Proteomes" id="UP000775213">
    <property type="component" value="Unassembled WGS sequence"/>
</dbReference>
<accession>A0AAV7GN69</accession>
<proteinExistence type="predicted"/>
<sequence length="77" mass="8280">MGQSISPFSLQSGHLTVFPFRHSRPPPFPPLPVGTTSFRLPLHLKQGRNLAPPHPSQAPLCLTFGSPSTRTPSPPSS</sequence>
<name>A0AAV7GN69_DENCH</name>
<reference evidence="2 3" key="1">
    <citation type="journal article" date="2021" name="Hortic Res">
        <title>Chromosome-scale assembly of the Dendrobium chrysotoxum genome enhances the understanding of orchid evolution.</title>
        <authorList>
            <person name="Zhang Y."/>
            <person name="Zhang G.Q."/>
            <person name="Zhang D."/>
            <person name="Liu X.D."/>
            <person name="Xu X.Y."/>
            <person name="Sun W.H."/>
            <person name="Yu X."/>
            <person name="Zhu X."/>
            <person name="Wang Z.W."/>
            <person name="Zhao X."/>
            <person name="Zhong W.Y."/>
            <person name="Chen H."/>
            <person name="Yin W.L."/>
            <person name="Huang T."/>
            <person name="Niu S.C."/>
            <person name="Liu Z.J."/>
        </authorList>
    </citation>
    <scope>NUCLEOTIDE SEQUENCE [LARGE SCALE GENOMIC DNA]</scope>
    <source>
        <strain evidence="2">Lindl</strain>
    </source>
</reference>
<comment type="caution">
    <text evidence="2">The sequence shown here is derived from an EMBL/GenBank/DDBJ whole genome shotgun (WGS) entry which is preliminary data.</text>
</comment>
<keyword evidence="3" id="KW-1185">Reference proteome</keyword>
<evidence type="ECO:0000313" key="2">
    <source>
        <dbReference type="EMBL" id="KAH0457153.1"/>
    </source>
</evidence>
<evidence type="ECO:0000256" key="1">
    <source>
        <dbReference type="SAM" id="MobiDB-lite"/>
    </source>
</evidence>
<organism evidence="2 3">
    <name type="scientific">Dendrobium chrysotoxum</name>
    <name type="common">Orchid</name>
    <dbReference type="NCBI Taxonomy" id="161865"/>
    <lineage>
        <taxon>Eukaryota</taxon>
        <taxon>Viridiplantae</taxon>
        <taxon>Streptophyta</taxon>
        <taxon>Embryophyta</taxon>
        <taxon>Tracheophyta</taxon>
        <taxon>Spermatophyta</taxon>
        <taxon>Magnoliopsida</taxon>
        <taxon>Liliopsida</taxon>
        <taxon>Asparagales</taxon>
        <taxon>Orchidaceae</taxon>
        <taxon>Epidendroideae</taxon>
        <taxon>Malaxideae</taxon>
        <taxon>Dendrobiinae</taxon>
        <taxon>Dendrobium</taxon>
    </lineage>
</organism>
<dbReference type="AlphaFoldDB" id="A0AAV7GN69"/>
<gene>
    <name evidence="2" type="ORF">IEQ34_015060</name>
</gene>